<comment type="caution">
    <text evidence="4">The sequence shown here is derived from an EMBL/GenBank/DDBJ whole genome shotgun (WGS) entry which is preliminary data.</text>
</comment>
<accession>A0A4R4NWC0</accession>
<feature type="compositionally biased region" description="Low complexity" evidence="1">
    <location>
        <begin position="28"/>
        <end position="52"/>
    </location>
</feature>
<reference evidence="4 5" key="1">
    <citation type="submission" date="2019-03" db="EMBL/GenBank/DDBJ databases">
        <title>Draft genome sequences of novel Actinobacteria.</title>
        <authorList>
            <person name="Sahin N."/>
            <person name="Ay H."/>
            <person name="Saygin H."/>
        </authorList>
    </citation>
    <scope>NUCLEOTIDE SEQUENCE [LARGE SCALE GENOMIC DNA]</scope>
    <source>
        <strain evidence="4 5">DSM 45347</strain>
    </source>
</reference>
<keyword evidence="5" id="KW-1185">Reference proteome</keyword>
<dbReference type="RefSeq" id="WP_131942298.1">
    <property type="nucleotide sequence ID" value="NZ_BAAAMX010000001.1"/>
</dbReference>
<dbReference type="EMBL" id="SMJW01000129">
    <property type="protein sequence ID" value="TDC12413.1"/>
    <property type="molecule type" value="Genomic_DNA"/>
</dbReference>
<feature type="chain" id="PRO_5038743004" evidence="2">
    <location>
        <begin position="20"/>
        <end position="219"/>
    </location>
</feature>
<proteinExistence type="predicted"/>
<sequence length="219" mass="21573">MQRLIWGTLAATAATAALAGCGSGSNGGHASSSGGTAPTRAGTSAPAAEAPGPGTGTPGGGARSSGGTPGAAGSGNAAGRPRCTSGMLSASLTDLGAAAGNRYATLVLTNKSGKHCTTGGWSGLQLAGADGTIPTNVVREGTAHTITIDNGGHAYERLHWGAVPAGDEPDTDRCEPVPGTLKVIPPDNTEQIATGWTYGAVCRHGRIRLQPLTTNPEPR</sequence>
<feature type="domain" description="DUF4232" evidence="3">
    <location>
        <begin position="83"/>
        <end position="211"/>
    </location>
</feature>
<evidence type="ECO:0000256" key="2">
    <source>
        <dbReference type="SAM" id="SignalP"/>
    </source>
</evidence>
<feature type="compositionally biased region" description="Gly residues" evidence="1">
    <location>
        <begin position="53"/>
        <end position="73"/>
    </location>
</feature>
<feature type="signal peptide" evidence="2">
    <location>
        <begin position="1"/>
        <end position="19"/>
    </location>
</feature>
<dbReference type="Proteomes" id="UP000295431">
    <property type="component" value="Unassembled WGS sequence"/>
</dbReference>
<protein>
    <submittedName>
        <fullName evidence="4">DUF4232 domain-containing protein</fullName>
    </submittedName>
</protein>
<feature type="region of interest" description="Disordered" evidence="1">
    <location>
        <begin position="24"/>
        <end position="81"/>
    </location>
</feature>
<evidence type="ECO:0000313" key="5">
    <source>
        <dbReference type="Proteomes" id="UP000295431"/>
    </source>
</evidence>
<dbReference type="OrthoDB" id="485007at2"/>
<name>A0A4R4NWC0_9ACTN</name>
<evidence type="ECO:0000259" key="3">
    <source>
        <dbReference type="Pfam" id="PF14016"/>
    </source>
</evidence>
<dbReference type="InterPro" id="IPR025326">
    <property type="entry name" value="DUF4232"/>
</dbReference>
<dbReference type="AlphaFoldDB" id="A0A4R4NWC0"/>
<evidence type="ECO:0000313" key="4">
    <source>
        <dbReference type="EMBL" id="TDC12413.1"/>
    </source>
</evidence>
<dbReference type="Pfam" id="PF14016">
    <property type="entry name" value="DUF4232"/>
    <property type="match status" value="1"/>
</dbReference>
<gene>
    <name evidence="4" type="ORF">E1284_23515</name>
</gene>
<organism evidence="4 5">
    <name type="scientific">Actinomadura bangladeshensis</name>
    <dbReference type="NCBI Taxonomy" id="453573"/>
    <lineage>
        <taxon>Bacteria</taxon>
        <taxon>Bacillati</taxon>
        <taxon>Actinomycetota</taxon>
        <taxon>Actinomycetes</taxon>
        <taxon>Streptosporangiales</taxon>
        <taxon>Thermomonosporaceae</taxon>
        <taxon>Actinomadura</taxon>
    </lineage>
</organism>
<evidence type="ECO:0000256" key="1">
    <source>
        <dbReference type="SAM" id="MobiDB-lite"/>
    </source>
</evidence>
<dbReference type="PROSITE" id="PS51257">
    <property type="entry name" value="PROKAR_LIPOPROTEIN"/>
    <property type="match status" value="1"/>
</dbReference>
<keyword evidence="2" id="KW-0732">Signal</keyword>